<sequence>MAVELSLRGSDAVAAAGDVVRAGLAFKKGSKKGVFGRANWKLRYLVLSSSELCYFKTPSGELKGVIDLTQCTLSEIQIMPIDCLKSGRSTSSIWRVAIRTPARRLKWT</sequence>
<dbReference type="VEuPathDB" id="FungiDB:AeMF1_018643"/>
<comment type="caution">
    <text evidence="2">The sequence shown here is derived from an EMBL/GenBank/DDBJ whole genome shotgun (WGS) entry which is preliminary data.</text>
</comment>
<dbReference type="Proteomes" id="UP000481153">
    <property type="component" value="Unassembled WGS sequence"/>
</dbReference>
<protein>
    <recommendedName>
        <fullName evidence="1">PH domain-containing protein</fullName>
    </recommendedName>
</protein>
<feature type="domain" description="PH" evidence="1">
    <location>
        <begin position="18"/>
        <end position="108"/>
    </location>
</feature>
<gene>
    <name evidence="2" type="ORF">Ae201684_015883</name>
</gene>
<evidence type="ECO:0000313" key="2">
    <source>
        <dbReference type="EMBL" id="KAF0725731.1"/>
    </source>
</evidence>
<name>A0A6G0WEJ1_9STRA</name>
<evidence type="ECO:0000259" key="1">
    <source>
        <dbReference type="PROSITE" id="PS50003"/>
    </source>
</evidence>
<reference evidence="2 3" key="1">
    <citation type="submission" date="2019-07" db="EMBL/GenBank/DDBJ databases">
        <title>Genomics analysis of Aphanomyces spp. identifies a new class of oomycete effector associated with host adaptation.</title>
        <authorList>
            <person name="Gaulin E."/>
        </authorList>
    </citation>
    <scope>NUCLEOTIDE SEQUENCE [LARGE SCALE GENOMIC DNA]</scope>
    <source>
        <strain evidence="2 3">ATCC 201684</strain>
    </source>
</reference>
<dbReference type="AlphaFoldDB" id="A0A6G0WEJ1"/>
<accession>A0A6G0WEJ1</accession>
<proteinExistence type="predicted"/>
<keyword evidence="3" id="KW-1185">Reference proteome</keyword>
<evidence type="ECO:0000313" key="3">
    <source>
        <dbReference type="Proteomes" id="UP000481153"/>
    </source>
</evidence>
<dbReference type="Pfam" id="PF00169">
    <property type="entry name" value="PH"/>
    <property type="match status" value="1"/>
</dbReference>
<organism evidence="2 3">
    <name type="scientific">Aphanomyces euteiches</name>
    <dbReference type="NCBI Taxonomy" id="100861"/>
    <lineage>
        <taxon>Eukaryota</taxon>
        <taxon>Sar</taxon>
        <taxon>Stramenopiles</taxon>
        <taxon>Oomycota</taxon>
        <taxon>Saprolegniomycetes</taxon>
        <taxon>Saprolegniales</taxon>
        <taxon>Verrucalvaceae</taxon>
        <taxon>Aphanomyces</taxon>
    </lineage>
</organism>
<dbReference type="SUPFAM" id="SSF50729">
    <property type="entry name" value="PH domain-like"/>
    <property type="match status" value="1"/>
</dbReference>
<dbReference type="InterPro" id="IPR001849">
    <property type="entry name" value="PH_domain"/>
</dbReference>
<dbReference type="InterPro" id="IPR011993">
    <property type="entry name" value="PH-like_dom_sf"/>
</dbReference>
<dbReference type="PROSITE" id="PS50003">
    <property type="entry name" value="PH_DOMAIN"/>
    <property type="match status" value="1"/>
</dbReference>
<dbReference type="EMBL" id="VJMJ01000234">
    <property type="protein sequence ID" value="KAF0725731.1"/>
    <property type="molecule type" value="Genomic_DNA"/>
</dbReference>
<dbReference type="Gene3D" id="2.30.29.30">
    <property type="entry name" value="Pleckstrin-homology domain (PH domain)/Phosphotyrosine-binding domain (PTB)"/>
    <property type="match status" value="1"/>
</dbReference>